<feature type="transmembrane region" description="Helical" evidence="9">
    <location>
        <begin position="563"/>
        <end position="583"/>
    </location>
</feature>
<dbReference type="Gene3D" id="1.20.1730.10">
    <property type="entry name" value="Sodium/glucose cotransporter"/>
    <property type="match status" value="1"/>
</dbReference>
<dbReference type="Pfam" id="PF00474">
    <property type="entry name" value="SSF"/>
    <property type="match status" value="1"/>
</dbReference>
<reference evidence="10" key="1">
    <citation type="journal article" date="2020" name="Stud. Mycol.">
        <title>101 Dothideomycetes genomes: a test case for predicting lifestyles and emergence of pathogens.</title>
        <authorList>
            <person name="Haridas S."/>
            <person name="Albert R."/>
            <person name="Binder M."/>
            <person name="Bloem J."/>
            <person name="Labutti K."/>
            <person name="Salamov A."/>
            <person name="Andreopoulos B."/>
            <person name="Baker S."/>
            <person name="Barry K."/>
            <person name="Bills G."/>
            <person name="Bluhm B."/>
            <person name="Cannon C."/>
            <person name="Castanera R."/>
            <person name="Culley D."/>
            <person name="Daum C."/>
            <person name="Ezra D."/>
            <person name="Gonzalez J."/>
            <person name="Henrissat B."/>
            <person name="Kuo A."/>
            <person name="Liang C."/>
            <person name="Lipzen A."/>
            <person name="Lutzoni F."/>
            <person name="Magnuson J."/>
            <person name="Mondo S."/>
            <person name="Nolan M."/>
            <person name="Ohm R."/>
            <person name="Pangilinan J."/>
            <person name="Park H.-J."/>
            <person name="Ramirez L."/>
            <person name="Alfaro M."/>
            <person name="Sun H."/>
            <person name="Tritt A."/>
            <person name="Yoshinaga Y."/>
            <person name="Zwiers L.-H."/>
            <person name="Turgeon B."/>
            <person name="Goodwin S."/>
            <person name="Spatafora J."/>
            <person name="Crous P."/>
            <person name="Grigoriev I."/>
        </authorList>
    </citation>
    <scope>NUCLEOTIDE SEQUENCE</scope>
    <source>
        <strain evidence="10">CBS 627.86</strain>
    </source>
</reference>
<evidence type="ECO:0000256" key="1">
    <source>
        <dbReference type="ARBA" id="ARBA00004141"/>
    </source>
</evidence>
<evidence type="ECO:0000313" key="11">
    <source>
        <dbReference type="Proteomes" id="UP000799770"/>
    </source>
</evidence>
<feature type="transmembrane region" description="Helical" evidence="9">
    <location>
        <begin position="595"/>
        <end position="620"/>
    </location>
</feature>
<dbReference type="GO" id="GO:0015606">
    <property type="term" value="F:spermidine transmembrane transporter activity"/>
    <property type="evidence" value="ECO:0007669"/>
    <property type="project" value="TreeGrafter"/>
</dbReference>
<feature type="transmembrane region" description="Helical" evidence="9">
    <location>
        <begin position="158"/>
        <end position="182"/>
    </location>
</feature>
<organism evidence="10 11">
    <name type="scientific">Lophiotrema nucula</name>
    <dbReference type="NCBI Taxonomy" id="690887"/>
    <lineage>
        <taxon>Eukaryota</taxon>
        <taxon>Fungi</taxon>
        <taxon>Dikarya</taxon>
        <taxon>Ascomycota</taxon>
        <taxon>Pezizomycotina</taxon>
        <taxon>Dothideomycetes</taxon>
        <taxon>Pleosporomycetidae</taxon>
        <taxon>Pleosporales</taxon>
        <taxon>Lophiotremataceae</taxon>
        <taxon>Lophiotrema</taxon>
    </lineage>
</organism>
<evidence type="ECO:0000256" key="8">
    <source>
        <dbReference type="SAM" id="MobiDB-lite"/>
    </source>
</evidence>
<dbReference type="PROSITE" id="PS50283">
    <property type="entry name" value="NA_SOLUT_SYMP_3"/>
    <property type="match status" value="1"/>
</dbReference>
<feature type="transmembrane region" description="Helical" evidence="9">
    <location>
        <begin position="12"/>
        <end position="35"/>
    </location>
</feature>
<keyword evidence="3" id="KW-0813">Transport</keyword>
<feature type="transmembrane region" description="Helical" evidence="9">
    <location>
        <begin position="391"/>
        <end position="413"/>
    </location>
</feature>
<dbReference type="InterPro" id="IPR038377">
    <property type="entry name" value="Na/Glc_symporter_sf"/>
</dbReference>
<feature type="transmembrane region" description="Helical" evidence="9">
    <location>
        <begin position="254"/>
        <end position="274"/>
    </location>
</feature>
<evidence type="ECO:0000256" key="4">
    <source>
        <dbReference type="ARBA" id="ARBA00022692"/>
    </source>
</evidence>
<feature type="transmembrane region" description="Helical" evidence="9">
    <location>
        <begin position="88"/>
        <end position="109"/>
    </location>
</feature>
<dbReference type="CDD" id="cd11476">
    <property type="entry name" value="SLC5sbd_DUR3"/>
    <property type="match status" value="1"/>
</dbReference>
<keyword evidence="5 9" id="KW-1133">Transmembrane helix</keyword>
<feature type="transmembrane region" description="Helical" evidence="9">
    <location>
        <begin position="286"/>
        <end position="311"/>
    </location>
</feature>
<dbReference type="GO" id="GO:0015489">
    <property type="term" value="F:putrescine transmembrane transporter activity"/>
    <property type="evidence" value="ECO:0007669"/>
    <property type="project" value="TreeGrafter"/>
</dbReference>
<feature type="compositionally biased region" description="Basic and acidic residues" evidence="8">
    <location>
        <begin position="647"/>
        <end position="658"/>
    </location>
</feature>
<dbReference type="PANTHER" id="PTHR46154:SF4">
    <property type="entry name" value="UREA ACTIVE TRANSPORTER"/>
    <property type="match status" value="1"/>
</dbReference>
<dbReference type="AlphaFoldDB" id="A0A6A5YVI4"/>
<feature type="transmembrane region" description="Helical" evidence="9">
    <location>
        <begin position="419"/>
        <end position="439"/>
    </location>
</feature>
<evidence type="ECO:0000256" key="5">
    <source>
        <dbReference type="ARBA" id="ARBA00022989"/>
    </source>
</evidence>
<dbReference type="GO" id="GO:0015204">
    <property type="term" value="F:urea transmembrane transporter activity"/>
    <property type="evidence" value="ECO:0007669"/>
    <property type="project" value="InterPro"/>
</dbReference>
<comment type="subcellular location">
    <subcellularLocation>
        <location evidence="1">Membrane</location>
        <topology evidence="1">Multi-pass membrane protein</topology>
    </subcellularLocation>
</comment>
<feature type="transmembrane region" description="Helical" evidence="9">
    <location>
        <begin position="451"/>
        <end position="474"/>
    </location>
</feature>
<keyword evidence="6 9" id="KW-0472">Membrane</keyword>
<feature type="transmembrane region" description="Helical" evidence="9">
    <location>
        <begin position="348"/>
        <end position="371"/>
    </location>
</feature>
<keyword evidence="11" id="KW-1185">Reference proteome</keyword>
<gene>
    <name evidence="10" type="ORF">BDV96DRAFT_221027</name>
</gene>
<evidence type="ECO:0000313" key="10">
    <source>
        <dbReference type="EMBL" id="KAF2110098.1"/>
    </source>
</evidence>
<feature type="transmembrane region" description="Helical" evidence="9">
    <location>
        <begin position="130"/>
        <end position="152"/>
    </location>
</feature>
<evidence type="ECO:0000256" key="6">
    <source>
        <dbReference type="ARBA" id="ARBA00023136"/>
    </source>
</evidence>
<feature type="region of interest" description="Disordered" evidence="8">
    <location>
        <begin position="645"/>
        <end position="668"/>
    </location>
</feature>
<evidence type="ECO:0000256" key="3">
    <source>
        <dbReference type="ARBA" id="ARBA00022448"/>
    </source>
</evidence>
<dbReference type="InterPro" id="IPR031155">
    <property type="entry name" value="DUR"/>
</dbReference>
<evidence type="ECO:0000256" key="2">
    <source>
        <dbReference type="ARBA" id="ARBA00006434"/>
    </source>
</evidence>
<dbReference type="OrthoDB" id="6132759at2759"/>
<dbReference type="GO" id="GO:0005886">
    <property type="term" value="C:plasma membrane"/>
    <property type="evidence" value="ECO:0007669"/>
    <property type="project" value="TreeGrafter"/>
</dbReference>
<dbReference type="PANTHER" id="PTHR46154">
    <property type="match status" value="1"/>
</dbReference>
<dbReference type="Proteomes" id="UP000799770">
    <property type="component" value="Unassembled WGS sequence"/>
</dbReference>
<sequence>MAAEHLLSQGAGYGIILGFGAAFALGMWWLARMLAKFQREVQGSEMFMTAKRSVHTGLVASAVVSSWTIAATLLTSTTWAFQYGVSGAYFYGAGATVQIFVFAVAAIELKRRAPGAHTFLEVAKIRYGTAGHLVFIIYSTIYAIINCVNILVGGSAVFAALTGMNVIAGVWLLPIGVVIYTLTGGIKATILTDYSHTIIIYAMVLAGLFITYTHSDVLGSPDRVYDLLREAAQTAPVPGNAGGEYVTMRSQGGVLLGVVFWCAVFGTTIDVQLFQKAITADPSSTLPGYMIGGLSWFSIPFCLATTFGLAARALQGRPEMHTMTDTDVAQGLALPYAAQALMGKGGSVFVLIMTFMACTSGFSADIVSIAAVYTYDIYGTYISPTTSGGRLLLWSQVAVVVWSVCMAIIATGITKTTIGVNYLVTCMGVFTCCAVFPIYSTVLWKRQNKVAVVVAPILGSLTAIACWLSSAYALHGTVTIATTSQTIPLVIGNGTSLACGALYSVICTFAFGKDTFDWSRLKTDIKVVDDSDIKGLTAEQLAEQEKVEHITPEMDKKLKKGKITAMLVAAILCAIFVIIWPMPMYGTSYVFSKPFFRFWVALTFLWAFGATLMITLMPLVEGRKSIMNFWRFVRGQRGEAILQGVSKSDDGSEERPGEEGVFVEGMKK</sequence>
<comment type="similarity">
    <text evidence="2 7">Belongs to the sodium:solute symporter (SSF) (TC 2.A.21) family.</text>
</comment>
<feature type="transmembrane region" description="Helical" evidence="9">
    <location>
        <begin position="486"/>
        <end position="512"/>
    </location>
</feature>
<protein>
    <submittedName>
        <fullName evidence="10">Active urea transporter</fullName>
    </submittedName>
</protein>
<evidence type="ECO:0000256" key="9">
    <source>
        <dbReference type="SAM" id="Phobius"/>
    </source>
</evidence>
<feature type="transmembrane region" description="Helical" evidence="9">
    <location>
        <begin position="56"/>
        <end position="82"/>
    </location>
</feature>
<feature type="transmembrane region" description="Helical" evidence="9">
    <location>
        <begin position="194"/>
        <end position="212"/>
    </location>
</feature>
<dbReference type="EMBL" id="ML977339">
    <property type="protein sequence ID" value="KAF2110098.1"/>
    <property type="molecule type" value="Genomic_DNA"/>
</dbReference>
<name>A0A6A5YVI4_9PLEO</name>
<proteinExistence type="inferred from homology"/>
<dbReference type="InterPro" id="IPR001734">
    <property type="entry name" value="Na/solute_symporter"/>
</dbReference>
<accession>A0A6A5YVI4</accession>
<keyword evidence="4 9" id="KW-0812">Transmembrane</keyword>
<evidence type="ECO:0000256" key="7">
    <source>
        <dbReference type="RuleBase" id="RU362091"/>
    </source>
</evidence>